<dbReference type="InterPro" id="IPR050334">
    <property type="entry name" value="Molybdenum_import_ModC"/>
</dbReference>
<reference evidence="4 5" key="1">
    <citation type="journal article" date="2023" name="Elife">
        <title>Identification of key yeast species and microbe-microbe interactions impacting larval growth of Drosophila in the wild.</title>
        <authorList>
            <person name="Mure A."/>
            <person name="Sugiura Y."/>
            <person name="Maeda R."/>
            <person name="Honda K."/>
            <person name="Sakurai N."/>
            <person name="Takahashi Y."/>
            <person name="Watada M."/>
            <person name="Katoh T."/>
            <person name="Gotoh A."/>
            <person name="Gotoh Y."/>
            <person name="Taniguchi I."/>
            <person name="Nakamura K."/>
            <person name="Hayashi T."/>
            <person name="Katayama T."/>
            <person name="Uemura T."/>
            <person name="Hattori Y."/>
        </authorList>
    </citation>
    <scope>NUCLEOTIDE SEQUENCE [LARGE SCALE GENOMIC DNA]</scope>
    <source>
        <strain evidence="4 5">SB-73</strain>
    </source>
</reference>
<evidence type="ECO:0000313" key="5">
    <source>
        <dbReference type="Proteomes" id="UP001362899"/>
    </source>
</evidence>
<protein>
    <recommendedName>
        <fullName evidence="3">AAA+ ATPase domain-containing protein</fullName>
    </recommendedName>
</protein>
<organism evidence="4 5">
    <name type="scientific">Starmerella bacillaris</name>
    <name type="common">Yeast</name>
    <name type="synonym">Candida zemplinina</name>
    <dbReference type="NCBI Taxonomy" id="1247836"/>
    <lineage>
        <taxon>Eukaryota</taxon>
        <taxon>Fungi</taxon>
        <taxon>Dikarya</taxon>
        <taxon>Ascomycota</taxon>
        <taxon>Saccharomycotina</taxon>
        <taxon>Dipodascomycetes</taxon>
        <taxon>Dipodascales</taxon>
        <taxon>Trichomonascaceae</taxon>
        <taxon>Starmerella</taxon>
    </lineage>
</organism>
<dbReference type="SMART" id="SM00382">
    <property type="entry name" value="AAA"/>
    <property type="match status" value="2"/>
</dbReference>
<comment type="caution">
    <text evidence="4">The sequence shown here is derived from an EMBL/GenBank/DDBJ whole genome shotgun (WGS) entry which is preliminary data.</text>
</comment>
<proteinExistence type="predicted"/>
<evidence type="ECO:0000256" key="1">
    <source>
        <dbReference type="ARBA" id="ARBA00022741"/>
    </source>
</evidence>
<dbReference type="PANTHER" id="PTHR43514">
    <property type="entry name" value="ABC TRANSPORTER I FAMILY MEMBER 10"/>
    <property type="match status" value="1"/>
</dbReference>
<dbReference type="InterPro" id="IPR027417">
    <property type="entry name" value="P-loop_NTPase"/>
</dbReference>
<keyword evidence="1" id="KW-0547">Nucleotide-binding</keyword>
<name>A0AAV5RJ38_STABA</name>
<evidence type="ECO:0000256" key="2">
    <source>
        <dbReference type="ARBA" id="ARBA00022840"/>
    </source>
</evidence>
<dbReference type="PANTHER" id="PTHR43514:SF4">
    <property type="entry name" value="ABC TRANSPORTER I FAMILY MEMBER 10"/>
    <property type="match status" value="1"/>
</dbReference>
<dbReference type="EMBL" id="BTGC01000008">
    <property type="protein sequence ID" value="GMM51535.1"/>
    <property type="molecule type" value="Genomic_DNA"/>
</dbReference>
<dbReference type="InterPro" id="IPR003439">
    <property type="entry name" value="ABC_transporter-like_ATP-bd"/>
</dbReference>
<dbReference type="AlphaFoldDB" id="A0AAV5RJ38"/>
<accession>A0AAV5RJ38</accession>
<dbReference type="GO" id="GO:0005524">
    <property type="term" value="F:ATP binding"/>
    <property type="evidence" value="ECO:0007669"/>
    <property type="project" value="UniProtKB-KW"/>
</dbReference>
<keyword evidence="2" id="KW-0067">ATP-binding</keyword>
<dbReference type="InterPro" id="IPR003593">
    <property type="entry name" value="AAA+_ATPase"/>
</dbReference>
<dbReference type="Pfam" id="PF00005">
    <property type="entry name" value="ABC_tran"/>
    <property type="match status" value="2"/>
</dbReference>
<gene>
    <name evidence="4" type="ORF">DASB73_024980</name>
</gene>
<keyword evidence="5" id="KW-1185">Reference proteome</keyword>
<dbReference type="Gene3D" id="3.40.50.300">
    <property type="entry name" value="P-loop containing nucleotide triphosphate hydrolases"/>
    <property type="match status" value="2"/>
</dbReference>
<evidence type="ECO:0000313" key="4">
    <source>
        <dbReference type="EMBL" id="GMM51535.1"/>
    </source>
</evidence>
<feature type="domain" description="AAA+ ATPase" evidence="3">
    <location>
        <begin position="25"/>
        <end position="234"/>
    </location>
</feature>
<evidence type="ECO:0000259" key="3">
    <source>
        <dbReference type="SMART" id="SM00382"/>
    </source>
</evidence>
<dbReference type="GO" id="GO:0016887">
    <property type="term" value="F:ATP hydrolysis activity"/>
    <property type="evidence" value="ECO:0007669"/>
    <property type="project" value="InterPro"/>
</dbReference>
<dbReference type="Proteomes" id="UP001362899">
    <property type="component" value="Unassembled WGS sequence"/>
</dbReference>
<feature type="domain" description="AAA+ ATPase" evidence="3">
    <location>
        <begin position="283"/>
        <end position="477"/>
    </location>
</feature>
<dbReference type="SUPFAM" id="SSF52540">
    <property type="entry name" value="P-loop containing nucleoside triphosphate hydrolases"/>
    <property type="match status" value="2"/>
</dbReference>
<sequence length="479" mass="54169">MSAIFKANNAIVGKFKHPFSFELPIKSKTAVYGPYRSHLIDIISGRIMDPQKRITYPSFEKSLWPMQAVDVIRFGEGNSSSSKAPFIGARYESFRDEFDYTLEEVMQAARPKSFTDSQFKQIVDSFNLNQLMDRWSVGLSNGQSRRAQIAMALMKKPKLLIIDEPFLGLDKENTTLLSDVLETIQIPLIIGLRIGEDAPHWVNHYLFADKDGVVFDDEALKMIDSHKCEISQFRQAKLKVQHRMDIRDKNPVARPSIEFRGLQVKFADSDTYIFKNLEFKIADGERVRIQGPNGSGKSTLFALITADHPKSWSEKVVLFGEPRVVGKHSYFGINEDIGVSSPEIHAIFPKRLNIFQAISTGFASSLFPIKKTSLSSHQIDQMKSICDDLGLDLNDPTPFRDLSMPDQKMILFARAIVKSPRILILDEAFSTVPIAQMQLAFAVLEKYQGTVLIVAHLDDEAPPYNRSINLHELNEPNTK</sequence>